<name>A0ABT6B0U8_9BURK</name>
<sequence>MYMFAGSTHTRAVAGKAPGVDDLDEHHQIVRIERDTYPEMD</sequence>
<comment type="caution">
    <text evidence="1">The sequence shown here is derived from an EMBL/GenBank/DDBJ whole genome shotgun (WGS) entry which is preliminary data.</text>
</comment>
<gene>
    <name evidence="1" type="ORF">P3W85_35010</name>
</gene>
<proteinExistence type="predicted"/>
<protein>
    <submittedName>
        <fullName evidence="1">Uncharacterized protein</fullName>
    </submittedName>
</protein>
<accession>A0ABT6B0U8</accession>
<dbReference type="RefSeq" id="WP_276268132.1">
    <property type="nucleotide sequence ID" value="NZ_JARJLM010000559.1"/>
</dbReference>
<dbReference type="Proteomes" id="UP001216674">
    <property type="component" value="Unassembled WGS sequence"/>
</dbReference>
<reference evidence="1 2" key="1">
    <citation type="submission" date="2023-03" db="EMBL/GenBank/DDBJ databases">
        <title>Draft assemblies of triclosan tolerant bacteria isolated from returned activated sludge.</title>
        <authorList>
            <person name="Van Hamelsveld S."/>
        </authorList>
    </citation>
    <scope>NUCLEOTIDE SEQUENCE [LARGE SCALE GENOMIC DNA]</scope>
    <source>
        <strain evidence="1 2">GW210010_S58</strain>
    </source>
</reference>
<keyword evidence="2" id="KW-1185">Reference proteome</keyword>
<organism evidence="1 2">
    <name type="scientific">Cupriavidus basilensis</name>
    <dbReference type="NCBI Taxonomy" id="68895"/>
    <lineage>
        <taxon>Bacteria</taxon>
        <taxon>Pseudomonadati</taxon>
        <taxon>Pseudomonadota</taxon>
        <taxon>Betaproteobacteria</taxon>
        <taxon>Burkholderiales</taxon>
        <taxon>Burkholderiaceae</taxon>
        <taxon>Cupriavidus</taxon>
    </lineage>
</organism>
<evidence type="ECO:0000313" key="1">
    <source>
        <dbReference type="EMBL" id="MDF3838107.1"/>
    </source>
</evidence>
<dbReference type="EMBL" id="JARJLM010000559">
    <property type="protein sequence ID" value="MDF3838107.1"/>
    <property type="molecule type" value="Genomic_DNA"/>
</dbReference>
<evidence type="ECO:0000313" key="2">
    <source>
        <dbReference type="Proteomes" id="UP001216674"/>
    </source>
</evidence>